<evidence type="ECO:0000313" key="2">
    <source>
        <dbReference type="EMBL" id="MEE2051807.1"/>
    </source>
</evidence>
<feature type="region of interest" description="Disordered" evidence="1">
    <location>
        <begin position="84"/>
        <end position="111"/>
    </location>
</feature>
<feature type="compositionally biased region" description="Basic and acidic residues" evidence="1">
    <location>
        <begin position="84"/>
        <end position="96"/>
    </location>
</feature>
<accession>A0ABU7KT30</accession>
<protein>
    <submittedName>
        <fullName evidence="2">Uncharacterized protein</fullName>
    </submittedName>
</protein>
<dbReference type="Proteomes" id="UP001348641">
    <property type="component" value="Unassembled WGS sequence"/>
</dbReference>
<comment type="caution">
    <text evidence="2">The sequence shown here is derived from an EMBL/GenBank/DDBJ whole genome shotgun (WGS) entry which is preliminary data.</text>
</comment>
<proteinExistence type="predicted"/>
<organism evidence="2 3">
    <name type="scientific">Nocardiopsis tropica</name>
    <dbReference type="NCBI Taxonomy" id="109330"/>
    <lineage>
        <taxon>Bacteria</taxon>
        <taxon>Bacillati</taxon>
        <taxon>Actinomycetota</taxon>
        <taxon>Actinomycetes</taxon>
        <taxon>Streptosporangiales</taxon>
        <taxon>Nocardiopsidaceae</taxon>
        <taxon>Nocardiopsis</taxon>
    </lineage>
</organism>
<dbReference type="EMBL" id="JAUUCC010000034">
    <property type="protein sequence ID" value="MEE2051807.1"/>
    <property type="molecule type" value="Genomic_DNA"/>
</dbReference>
<sequence length="111" mass="12096">MSLPELVRGLAAATVRPATTDHVPGPAPAPCQVIPVQARRRRQDPHVDLIEREHPAWTVHAMPRASARGGADYVALSAGRTVRAEDPEELRRRIGEAEDEPGPALVRPYLT</sequence>
<name>A0ABU7KT30_9ACTN</name>
<evidence type="ECO:0000256" key="1">
    <source>
        <dbReference type="SAM" id="MobiDB-lite"/>
    </source>
</evidence>
<gene>
    <name evidence="2" type="ORF">Q8A49_15000</name>
</gene>
<evidence type="ECO:0000313" key="3">
    <source>
        <dbReference type="Proteomes" id="UP001348641"/>
    </source>
</evidence>
<dbReference type="RefSeq" id="WP_330158871.1">
    <property type="nucleotide sequence ID" value="NZ_BAAAJA010000022.1"/>
</dbReference>
<reference evidence="2 3" key="1">
    <citation type="submission" date="2023-07" db="EMBL/GenBank/DDBJ databases">
        <authorList>
            <person name="Girao M."/>
            <person name="Carvalho M.F."/>
        </authorList>
    </citation>
    <scope>NUCLEOTIDE SEQUENCE [LARGE SCALE GENOMIC DNA]</scope>
    <source>
        <strain evidence="2 3">66/93</strain>
    </source>
</reference>